<organism evidence="2 3">
    <name type="scientific">Bombella intestini</name>
    <dbReference type="NCBI Taxonomy" id="1539051"/>
    <lineage>
        <taxon>Bacteria</taxon>
        <taxon>Pseudomonadati</taxon>
        <taxon>Pseudomonadota</taxon>
        <taxon>Alphaproteobacteria</taxon>
        <taxon>Acetobacterales</taxon>
        <taxon>Acetobacteraceae</taxon>
        <taxon>Bombella</taxon>
    </lineage>
</organism>
<dbReference type="STRING" id="1539051.AL01_01515"/>
<proteinExistence type="predicted"/>
<evidence type="ECO:0000313" key="2">
    <source>
        <dbReference type="EMBL" id="OOL19671.1"/>
    </source>
</evidence>
<sequence>MNTDGTSLEVVVDDRARAPVWCEFDAAWYRRRYARQLAESGATWTDAQLVERWQNHKEKEGASPNRYFDEEWYLKAYPDVRRGVQEKGIFQSGFQHYVDVGYQSCSGHWLFLAEYYLRENTDYSLRAMRDAGYVNAYDHFLCVGDYGFRSPHFLFDAELFIRECLRENIPFDPSQGAFSQYLSLENSDVRTLRTSWYFDPIWYLERYPEVAALINDGVFVSPLHHYMSCDNPGDYDPNPYFDEAYYLAQNPDVAEAVRSGVFRNGYAHFIRAGIDEQRSPSSDLDFRSFVATLDLPHVLNLAHVDNPFLLWVLRQEGQVSANSPEISVTAANKLALQKVEASLPSLFRRPLRFVQQEQPQLSVVLFSEGNYLLDIATLTSLHTQGIPNLQVIVVGTGNALSRQRLDQAVEGLQHIVSDKLLPQAQQLQRAVPLLAGERILLLESGVQLLPMTLPTALTFMMEEGTEGGGKLLTSSNTVLEAGSAVWRDGSMTCHGQGEKAQAQSVSFQRIVEAVQGGMLFCHRKGLEDALGYLDGHKAEPFFPCFSIALRATGRTLSYWPTVQAKMLNTTPENYTSRTMEREALRRLFPIFLPGHAIAGGSVRTGKSYRPLVMMVFPHLPRLVEGGPTQRIMQQIDAFRWLGWRVLIVGLDRRHEDRLVVPHDYPADVECWRGIEDFPSFLREWQADMKMLWLSGTQVLSSLGPVLATGDFAVQDRLIVLDTVNQDGTSLKVMEEHLRRLVGVVDEPARLMREARKELEYAWLCQGIVTGDERTAALLHRLGYGIVTSLPYAVSSRQLGRDDEFGRRQGILFPLSIYRTGDAGHDGFDWFCLSVMPHLQRHFGTQPSIGIGGYHHPLVDLGFYERLAPLDGLAEMDTLPSMMDRCRILMDPSRVLTTQATEILEAAGRGVPAVLNSVQMERLGWKDEEEALDGGFNDPQRFAQQIIRLYEDPQLWSRIRHKARDTVRERHGHDRLHKMFGQFIETLLKGPTTMERPCREESRPQRRAFAPSPLRIVLKPSGEVLSAVKENSEELDEELEDELMPLPTRLGVTLPEEQRGQKENAENE</sequence>
<feature type="compositionally biased region" description="Basic and acidic residues" evidence="1">
    <location>
        <begin position="1055"/>
        <end position="1067"/>
    </location>
</feature>
<evidence type="ECO:0000313" key="3">
    <source>
        <dbReference type="Proteomes" id="UP000200980"/>
    </source>
</evidence>
<accession>A0A1S8GRL1</accession>
<reference evidence="2 3" key="1">
    <citation type="journal article" date="2016" name="PLoS ONE">
        <title>Whole-Genome Sequence Analysis of Bombella intestini LMG 28161T, a Novel Acetic Acid Bacterium Isolated from the Crop of a Red-Tailed Bumble Bee, Bombus lapidarius.</title>
        <authorList>
            <person name="Li L."/>
            <person name="Illeghems K."/>
            <person name="Van Kerrebroeck S."/>
            <person name="Borremans W."/>
            <person name="Cleenwerck I."/>
            <person name="Smagghe G."/>
            <person name="De Vuyst L."/>
            <person name="Vandamme P."/>
        </authorList>
    </citation>
    <scope>NUCLEOTIDE SEQUENCE [LARGE SCALE GENOMIC DNA]</scope>
    <source>
        <strain evidence="2 3">R-52487</strain>
    </source>
</reference>
<dbReference type="Gene3D" id="3.40.50.2000">
    <property type="entry name" value="Glycogen Phosphorylase B"/>
    <property type="match status" value="1"/>
</dbReference>
<name>A0A1S8GRL1_9PROT</name>
<comment type="caution">
    <text evidence="2">The sequence shown here is derived from an EMBL/GenBank/DDBJ whole genome shotgun (WGS) entry which is preliminary data.</text>
</comment>
<dbReference type="SUPFAM" id="SSF53756">
    <property type="entry name" value="UDP-Glycosyltransferase/glycogen phosphorylase"/>
    <property type="match status" value="1"/>
</dbReference>
<dbReference type="AlphaFoldDB" id="A0A1S8GRL1"/>
<evidence type="ECO:0008006" key="4">
    <source>
        <dbReference type="Google" id="ProtNLM"/>
    </source>
</evidence>
<gene>
    <name evidence="2" type="ORF">AL01_01515</name>
</gene>
<keyword evidence="3" id="KW-1185">Reference proteome</keyword>
<evidence type="ECO:0000256" key="1">
    <source>
        <dbReference type="SAM" id="MobiDB-lite"/>
    </source>
</evidence>
<protein>
    <recommendedName>
        <fullName evidence="4">Glycosyl transferase</fullName>
    </recommendedName>
</protein>
<feature type="region of interest" description="Disordered" evidence="1">
    <location>
        <begin position="1044"/>
        <end position="1067"/>
    </location>
</feature>
<dbReference type="Proteomes" id="UP000200980">
    <property type="component" value="Unassembled WGS sequence"/>
</dbReference>
<dbReference type="EMBL" id="JATM01000001">
    <property type="protein sequence ID" value="OOL19671.1"/>
    <property type="molecule type" value="Genomic_DNA"/>
</dbReference>